<proteinExistence type="predicted"/>
<dbReference type="RefSeq" id="XP_002899879.1">
    <property type="nucleotide sequence ID" value="XM_002899833.1"/>
</dbReference>
<dbReference type="OMA" id="QKIRMIT"/>
<organism evidence="1 2">
    <name type="scientific">Phytophthora infestans (strain T30-4)</name>
    <name type="common">Potato late blight agent</name>
    <dbReference type="NCBI Taxonomy" id="403677"/>
    <lineage>
        <taxon>Eukaryota</taxon>
        <taxon>Sar</taxon>
        <taxon>Stramenopiles</taxon>
        <taxon>Oomycota</taxon>
        <taxon>Peronosporomycetes</taxon>
        <taxon>Peronosporales</taxon>
        <taxon>Peronosporaceae</taxon>
        <taxon>Phytophthora</taxon>
    </lineage>
</organism>
<gene>
    <name evidence="1" type="ORF">PITG_13210</name>
</gene>
<dbReference type="EMBL" id="DS028145">
    <property type="protein sequence ID" value="EEY60506.1"/>
    <property type="molecule type" value="Genomic_DNA"/>
</dbReference>
<dbReference type="HOGENOM" id="CLU_116511_0_0_1"/>
<dbReference type="AlphaFoldDB" id="D0NLF9"/>
<dbReference type="eggNOG" id="ENOG502S0DY">
    <property type="taxonomic scope" value="Eukaryota"/>
</dbReference>
<evidence type="ECO:0000313" key="2">
    <source>
        <dbReference type="Proteomes" id="UP000006643"/>
    </source>
</evidence>
<reference evidence="2" key="1">
    <citation type="journal article" date="2009" name="Nature">
        <title>Genome sequence and analysis of the Irish potato famine pathogen Phytophthora infestans.</title>
        <authorList>
            <consortium name="The Broad Institute Genome Sequencing Platform"/>
            <person name="Haas B.J."/>
            <person name="Kamoun S."/>
            <person name="Zody M.C."/>
            <person name="Jiang R.H."/>
            <person name="Handsaker R.E."/>
            <person name="Cano L.M."/>
            <person name="Grabherr M."/>
            <person name="Kodira C.D."/>
            <person name="Raffaele S."/>
            <person name="Torto-Alalibo T."/>
            <person name="Bozkurt T.O."/>
            <person name="Ah-Fong A.M."/>
            <person name="Alvarado L."/>
            <person name="Anderson V.L."/>
            <person name="Armstrong M.R."/>
            <person name="Avrova A."/>
            <person name="Baxter L."/>
            <person name="Beynon J."/>
            <person name="Boevink P.C."/>
            <person name="Bollmann S.R."/>
            <person name="Bos J.I."/>
            <person name="Bulone V."/>
            <person name="Cai G."/>
            <person name="Cakir C."/>
            <person name="Carrington J.C."/>
            <person name="Chawner M."/>
            <person name="Conti L."/>
            <person name="Costanzo S."/>
            <person name="Ewan R."/>
            <person name="Fahlgren N."/>
            <person name="Fischbach M.A."/>
            <person name="Fugelstad J."/>
            <person name="Gilroy E.M."/>
            <person name="Gnerre S."/>
            <person name="Green P.J."/>
            <person name="Grenville-Briggs L.J."/>
            <person name="Griffith J."/>
            <person name="Grunwald N.J."/>
            <person name="Horn K."/>
            <person name="Horner N.R."/>
            <person name="Hu C.H."/>
            <person name="Huitema E."/>
            <person name="Jeong D.H."/>
            <person name="Jones A.M."/>
            <person name="Jones J.D."/>
            <person name="Jones R.W."/>
            <person name="Karlsson E.K."/>
            <person name="Kunjeti S.G."/>
            <person name="Lamour K."/>
            <person name="Liu Z."/>
            <person name="Ma L."/>
            <person name="Maclean D."/>
            <person name="Chibucos M.C."/>
            <person name="McDonald H."/>
            <person name="McWalters J."/>
            <person name="Meijer H.J."/>
            <person name="Morgan W."/>
            <person name="Morris P.F."/>
            <person name="Munro C.A."/>
            <person name="O'Neill K."/>
            <person name="Ospina-Giraldo M."/>
            <person name="Pinzon A."/>
            <person name="Pritchard L."/>
            <person name="Ramsahoye B."/>
            <person name="Ren Q."/>
            <person name="Restrepo S."/>
            <person name="Roy S."/>
            <person name="Sadanandom A."/>
            <person name="Savidor A."/>
            <person name="Schornack S."/>
            <person name="Schwartz D.C."/>
            <person name="Schumann U.D."/>
            <person name="Schwessinger B."/>
            <person name="Seyer L."/>
            <person name="Sharpe T."/>
            <person name="Silvar C."/>
            <person name="Song J."/>
            <person name="Studholme D.J."/>
            <person name="Sykes S."/>
            <person name="Thines M."/>
            <person name="van de Vondervoort P.J."/>
            <person name="Phuntumart V."/>
            <person name="Wawra S."/>
            <person name="Weide R."/>
            <person name="Win J."/>
            <person name="Young C."/>
            <person name="Zhou S."/>
            <person name="Fry W."/>
            <person name="Meyers B.C."/>
            <person name="van West P."/>
            <person name="Ristaino J."/>
            <person name="Govers F."/>
            <person name="Birch P.R."/>
            <person name="Whisson S.C."/>
            <person name="Judelson H.S."/>
            <person name="Nusbaum C."/>
        </authorList>
    </citation>
    <scope>NUCLEOTIDE SEQUENCE [LARGE SCALE GENOMIC DNA]</scope>
    <source>
        <strain evidence="2">T30-4</strain>
    </source>
</reference>
<dbReference type="KEGG" id="pif:PITG_13210"/>
<accession>D0NLF9</accession>
<dbReference type="InParanoid" id="D0NLF9"/>
<sequence>MDALLELELSDGEVEDGDAIEALVAVNHRWLGRYARLHPSFSVEPSLLERNSLWMNAYFQKIRMITSAASPQAKNLIKKHRDTVVERLRSAPLPHSESLFSTCVVDPMAALLFASSIGRCPHDNLCASIRAHALQSSMYCFGKLSFVCLRLLC</sequence>
<dbReference type="OrthoDB" id="119741at2759"/>
<dbReference type="Proteomes" id="UP000006643">
    <property type="component" value="Unassembled WGS sequence"/>
</dbReference>
<dbReference type="VEuPathDB" id="FungiDB:PITG_13210"/>
<protein>
    <submittedName>
        <fullName evidence="1">Uncharacterized protein</fullName>
    </submittedName>
</protein>
<name>D0NLF9_PHYIT</name>
<keyword evidence="2" id="KW-1185">Reference proteome</keyword>
<evidence type="ECO:0000313" key="1">
    <source>
        <dbReference type="EMBL" id="EEY60506.1"/>
    </source>
</evidence>
<dbReference type="GeneID" id="9462398"/>
<dbReference type="STRING" id="403677.D0NLF9"/>